<reference evidence="6 7" key="1">
    <citation type="journal article" date="2017" name="Genome Announc.">
        <title>Draft Genome Sequence of a Sporulating and Motile Strain of Lachnotalea glycerini Isolated from Water in Quebec City, Canada.</title>
        <authorList>
            <person name="Maheux A.F."/>
            <person name="Boudreau D.K."/>
            <person name="Berube E."/>
            <person name="Boissinot M."/>
            <person name="Raymond F."/>
            <person name="Brodeur S."/>
            <person name="Corbeil J."/>
            <person name="Isabel S."/>
            <person name="Omar R.F."/>
            <person name="Bergeron M.G."/>
        </authorList>
    </citation>
    <scope>NUCLEOTIDE SEQUENCE [LARGE SCALE GENOMIC DNA]</scope>
    <source>
        <strain evidence="6 7">CCRI-19302</strain>
    </source>
</reference>
<dbReference type="OrthoDB" id="9802472at2"/>
<dbReference type="RefSeq" id="WP_094377949.1">
    <property type="nucleotide sequence ID" value="NZ_NOKA02000030.1"/>
</dbReference>
<dbReference type="EMBL" id="QICS01000015">
    <property type="protein sequence ID" value="PXV85712.1"/>
    <property type="molecule type" value="Genomic_DNA"/>
</dbReference>
<dbReference type="InterPro" id="IPR016059">
    <property type="entry name" value="DNA_ligase_ATP-dep_CS"/>
</dbReference>
<dbReference type="GO" id="GO:0006303">
    <property type="term" value="P:double-strand break repair via nonhomologous end joining"/>
    <property type="evidence" value="ECO:0007669"/>
    <property type="project" value="TreeGrafter"/>
</dbReference>
<dbReference type="GO" id="GO:0006297">
    <property type="term" value="P:nucleotide-excision repair, DNA gap filling"/>
    <property type="evidence" value="ECO:0007669"/>
    <property type="project" value="TreeGrafter"/>
</dbReference>
<dbReference type="InterPro" id="IPR012340">
    <property type="entry name" value="NA-bd_OB-fold"/>
</dbReference>
<sequence length="315" mass="36421">MDIFDEKGIKPMLIAENKKAFNSQEFIYEIKLDGIRCIVYLDEKQTDIRNKRDKKLLPHVPELTQIHMQVKEKCILDGELFVLKNGVTDFYEIQRRALITDSFKIKLAAEQFPASFVAYDIIYLKDKLVTDLSLIKRKELLEKVVNENSLISVSRYIETNGIELFELTKQRGLEGVVAKKKESRYYFDKRTKDWIKCKVLSTDDCVICGYIQKENNMVSLVLGQYDNQKQLVYLGHVTLGVSLKVLLEHRCKEVEASPFGYIPKGNENAVWLAPELVCIVESMPTEKESFRQPVFKGIRDDKAPYECKTPKCLTS</sequence>
<dbReference type="GO" id="GO:0006310">
    <property type="term" value="P:DNA recombination"/>
    <property type="evidence" value="ECO:0007669"/>
    <property type="project" value="InterPro"/>
</dbReference>
<comment type="catalytic activity">
    <reaction evidence="3">
        <text>ATP + (deoxyribonucleotide)n-3'-hydroxyl + 5'-phospho-(deoxyribonucleotide)m = (deoxyribonucleotide)n+m + AMP + diphosphate.</text>
        <dbReference type="EC" id="6.5.1.1"/>
    </reaction>
</comment>
<evidence type="ECO:0000313" key="8">
    <source>
        <dbReference type="Proteomes" id="UP000247523"/>
    </source>
</evidence>
<dbReference type="InterPro" id="IPR012309">
    <property type="entry name" value="DNA_ligase_ATP-dep_C"/>
</dbReference>
<dbReference type="GO" id="GO:0003910">
    <property type="term" value="F:DNA ligase (ATP) activity"/>
    <property type="evidence" value="ECO:0007669"/>
    <property type="project" value="UniProtKB-EC"/>
</dbReference>
<dbReference type="CDD" id="cd07906">
    <property type="entry name" value="Adenylation_DNA_ligase_LigD_LigC"/>
    <property type="match status" value="1"/>
</dbReference>
<keyword evidence="2 6" id="KW-0436">Ligase</keyword>
<dbReference type="EC" id="6.5.1.1" evidence="1"/>
<dbReference type="PROSITE" id="PS50160">
    <property type="entry name" value="DNA_LIGASE_A3"/>
    <property type="match status" value="1"/>
</dbReference>
<name>A0A255IG97_9FIRM</name>
<evidence type="ECO:0000259" key="4">
    <source>
        <dbReference type="PROSITE" id="PS50160"/>
    </source>
</evidence>
<evidence type="ECO:0000313" key="6">
    <source>
        <dbReference type="EMBL" id="RDY30699.1"/>
    </source>
</evidence>
<comment type="caution">
    <text evidence="6">The sequence shown here is derived from an EMBL/GenBank/DDBJ whole genome shotgun (WGS) entry which is preliminary data.</text>
</comment>
<dbReference type="Proteomes" id="UP000216411">
    <property type="component" value="Unassembled WGS sequence"/>
</dbReference>
<dbReference type="Pfam" id="PF04679">
    <property type="entry name" value="DNA_ligase_A_C"/>
    <property type="match status" value="1"/>
</dbReference>
<protein>
    <recommendedName>
        <fullName evidence="1">DNA ligase (ATP)</fullName>
        <ecNumber evidence="1">6.5.1.1</ecNumber>
    </recommendedName>
</protein>
<dbReference type="CDD" id="cd07971">
    <property type="entry name" value="OBF_DNA_ligase_LigD"/>
    <property type="match status" value="1"/>
</dbReference>
<dbReference type="PROSITE" id="PS00697">
    <property type="entry name" value="DNA_LIGASE_A1"/>
    <property type="match status" value="1"/>
</dbReference>
<dbReference type="InterPro" id="IPR029710">
    <property type="entry name" value="LIG4"/>
</dbReference>
<evidence type="ECO:0000256" key="1">
    <source>
        <dbReference type="ARBA" id="ARBA00012727"/>
    </source>
</evidence>
<evidence type="ECO:0000313" key="7">
    <source>
        <dbReference type="Proteomes" id="UP000216411"/>
    </source>
</evidence>
<dbReference type="PANTHER" id="PTHR45997">
    <property type="entry name" value="DNA LIGASE 4"/>
    <property type="match status" value="1"/>
</dbReference>
<dbReference type="PANTHER" id="PTHR45997:SF1">
    <property type="entry name" value="DNA LIGASE 4"/>
    <property type="match status" value="1"/>
</dbReference>
<dbReference type="Gene3D" id="3.30.470.30">
    <property type="entry name" value="DNA ligase/mRNA capping enzyme"/>
    <property type="match status" value="1"/>
</dbReference>
<proteinExistence type="predicted"/>
<dbReference type="GO" id="GO:0003677">
    <property type="term" value="F:DNA binding"/>
    <property type="evidence" value="ECO:0007669"/>
    <property type="project" value="InterPro"/>
</dbReference>
<organism evidence="6 7">
    <name type="scientific">Lachnotalea glycerini</name>
    <dbReference type="NCBI Taxonomy" id="1763509"/>
    <lineage>
        <taxon>Bacteria</taxon>
        <taxon>Bacillati</taxon>
        <taxon>Bacillota</taxon>
        <taxon>Clostridia</taxon>
        <taxon>Lachnospirales</taxon>
        <taxon>Lachnospiraceae</taxon>
        <taxon>Lachnotalea</taxon>
    </lineage>
</organism>
<keyword evidence="7" id="KW-1185">Reference proteome</keyword>
<dbReference type="SUPFAM" id="SSF56091">
    <property type="entry name" value="DNA ligase/mRNA capping enzyme, catalytic domain"/>
    <property type="match status" value="1"/>
</dbReference>
<dbReference type="Gene3D" id="2.40.50.140">
    <property type="entry name" value="Nucleic acid-binding proteins"/>
    <property type="match status" value="1"/>
</dbReference>
<dbReference type="Pfam" id="PF01068">
    <property type="entry name" value="DNA_ligase_A_M"/>
    <property type="match status" value="1"/>
</dbReference>
<reference evidence="6" key="3">
    <citation type="submission" date="2018-07" db="EMBL/GenBank/DDBJ databases">
        <authorList>
            <person name="Quirk P.G."/>
            <person name="Krulwich T.A."/>
        </authorList>
    </citation>
    <scope>NUCLEOTIDE SEQUENCE</scope>
    <source>
        <strain evidence="6">CCRI-19302</strain>
    </source>
</reference>
<accession>A0A255IG97</accession>
<gene>
    <name evidence="5" type="ORF">C8E03_11566</name>
    <name evidence="6" type="ORF">CG710_013325</name>
</gene>
<evidence type="ECO:0000256" key="2">
    <source>
        <dbReference type="ARBA" id="ARBA00022598"/>
    </source>
</evidence>
<dbReference type="Gene3D" id="3.30.1490.70">
    <property type="match status" value="1"/>
</dbReference>
<dbReference type="InterPro" id="IPR012310">
    <property type="entry name" value="DNA_ligase_ATP-dep_cent"/>
</dbReference>
<dbReference type="SUPFAM" id="SSF50249">
    <property type="entry name" value="Nucleic acid-binding proteins"/>
    <property type="match status" value="1"/>
</dbReference>
<feature type="domain" description="ATP-dependent DNA ligase family profile" evidence="4">
    <location>
        <begin position="107"/>
        <end position="225"/>
    </location>
</feature>
<dbReference type="Proteomes" id="UP000247523">
    <property type="component" value="Unassembled WGS sequence"/>
</dbReference>
<reference evidence="5 8" key="2">
    <citation type="submission" date="2018-05" db="EMBL/GenBank/DDBJ databases">
        <title>Genomic Encyclopedia of Type Strains, Phase IV (KMG-IV): sequencing the most valuable type-strain genomes for metagenomic binning, comparative biology and taxonomic classification.</title>
        <authorList>
            <person name="Goeker M."/>
        </authorList>
    </citation>
    <scope>NUCLEOTIDE SEQUENCE [LARGE SCALE GENOMIC DNA]</scope>
    <source>
        <strain evidence="5 8">DSM 28816</strain>
    </source>
</reference>
<dbReference type="GO" id="GO:0005524">
    <property type="term" value="F:ATP binding"/>
    <property type="evidence" value="ECO:0007669"/>
    <property type="project" value="InterPro"/>
</dbReference>
<dbReference type="AlphaFoldDB" id="A0A255IG97"/>
<evidence type="ECO:0000256" key="3">
    <source>
        <dbReference type="ARBA" id="ARBA00034003"/>
    </source>
</evidence>
<evidence type="ECO:0000313" key="5">
    <source>
        <dbReference type="EMBL" id="PXV85712.1"/>
    </source>
</evidence>
<dbReference type="EMBL" id="NOKA02000030">
    <property type="protein sequence ID" value="RDY30699.1"/>
    <property type="molecule type" value="Genomic_DNA"/>
</dbReference>